<reference evidence="1 2" key="1">
    <citation type="submission" date="2024-06" db="EMBL/GenBank/DDBJ databases">
        <title>A chromosome level genome sequence of Diviner's sage (Salvia divinorum).</title>
        <authorList>
            <person name="Ford S.A."/>
            <person name="Ro D.-K."/>
            <person name="Ness R.W."/>
            <person name="Phillips M.A."/>
        </authorList>
    </citation>
    <scope>NUCLEOTIDE SEQUENCE [LARGE SCALE GENOMIC DNA]</scope>
    <source>
        <strain evidence="1">SAF-2024a</strain>
        <tissue evidence="1">Leaf</tissue>
    </source>
</reference>
<dbReference type="Proteomes" id="UP001567538">
    <property type="component" value="Unassembled WGS sequence"/>
</dbReference>
<organism evidence="1 2">
    <name type="scientific">Salvia divinorum</name>
    <name type="common">Maria pastora</name>
    <name type="synonym">Diviner's sage</name>
    <dbReference type="NCBI Taxonomy" id="28513"/>
    <lineage>
        <taxon>Eukaryota</taxon>
        <taxon>Viridiplantae</taxon>
        <taxon>Streptophyta</taxon>
        <taxon>Embryophyta</taxon>
        <taxon>Tracheophyta</taxon>
        <taxon>Spermatophyta</taxon>
        <taxon>Magnoliopsida</taxon>
        <taxon>eudicotyledons</taxon>
        <taxon>Gunneridae</taxon>
        <taxon>Pentapetalae</taxon>
        <taxon>asterids</taxon>
        <taxon>lamiids</taxon>
        <taxon>Lamiales</taxon>
        <taxon>Lamiaceae</taxon>
        <taxon>Nepetoideae</taxon>
        <taxon>Mentheae</taxon>
        <taxon>Salviinae</taxon>
        <taxon>Salvia</taxon>
        <taxon>Salvia subgen. Calosphace</taxon>
    </lineage>
</organism>
<dbReference type="AlphaFoldDB" id="A0ABD1IHB0"/>
<sequence>MRPPFSLKFSSSPPIRNYKILLSIRASQQLNLSSLNLSFSTSRPHSRAAVRASNQSPPLLQLLGQSRRRSCDGSLLPCPAASPSSHAAVAPRLSPPWSFEAVDAGVRLRRAVVRRQPQPQPLLGLRDPAVSVRQSRSVPSSFLRHRLLGRVLRV</sequence>
<dbReference type="EMBL" id="JBEAFC010000002">
    <property type="protein sequence ID" value="KAL1568108.1"/>
    <property type="molecule type" value="Genomic_DNA"/>
</dbReference>
<gene>
    <name evidence="1" type="ORF">AAHA92_03512</name>
</gene>
<keyword evidence="2" id="KW-1185">Reference proteome</keyword>
<evidence type="ECO:0000313" key="1">
    <source>
        <dbReference type="EMBL" id="KAL1568108.1"/>
    </source>
</evidence>
<proteinExistence type="predicted"/>
<evidence type="ECO:0000313" key="2">
    <source>
        <dbReference type="Proteomes" id="UP001567538"/>
    </source>
</evidence>
<name>A0ABD1IHB0_SALDI</name>
<comment type="caution">
    <text evidence="1">The sequence shown here is derived from an EMBL/GenBank/DDBJ whole genome shotgun (WGS) entry which is preliminary data.</text>
</comment>
<protein>
    <submittedName>
        <fullName evidence="1">Uncharacterized protein</fullName>
    </submittedName>
</protein>
<accession>A0ABD1IHB0</accession>